<comment type="similarity">
    <text evidence="3 12">Belongs to the ExbD/TolR family.</text>
</comment>
<evidence type="ECO:0000313" key="15">
    <source>
        <dbReference type="EMBL" id="OAK58618.1"/>
    </source>
</evidence>
<accession>A0AA91DIK1</accession>
<evidence type="ECO:0000313" key="16">
    <source>
        <dbReference type="Proteomes" id="UP000077852"/>
    </source>
</evidence>
<comment type="caution">
    <text evidence="15">The sequence shown here is derived from an EMBL/GenBank/DDBJ whole genome shotgun (WGS) entry which is preliminary data.</text>
</comment>
<dbReference type="Proteomes" id="UP000077852">
    <property type="component" value="Unassembled WGS sequence"/>
</dbReference>
<protein>
    <submittedName>
        <fullName evidence="15">Biopolymer transporter ExbD</fullName>
    </submittedName>
</protein>
<organism evidence="15 16">
    <name type="scientific">Variovorax paradoxus</name>
    <dbReference type="NCBI Taxonomy" id="34073"/>
    <lineage>
        <taxon>Bacteria</taxon>
        <taxon>Pseudomonadati</taxon>
        <taxon>Pseudomonadota</taxon>
        <taxon>Betaproteobacteria</taxon>
        <taxon>Burkholderiales</taxon>
        <taxon>Comamonadaceae</taxon>
        <taxon>Variovorax</taxon>
    </lineage>
</organism>
<reference evidence="15 16" key="1">
    <citation type="submission" date="2016-03" db="EMBL/GenBank/DDBJ databases">
        <title>Genome sequence of Variovorax paradoxus KB5.</title>
        <authorList>
            <person name="Jeong H."/>
            <person name="Hong C.E."/>
            <person name="Jo S.H."/>
            <person name="Park J.M."/>
        </authorList>
    </citation>
    <scope>NUCLEOTIDE SEQUENCE [LARGE SCALE GENOMIC DNA]</scope>
    <source>
        <strain evidence="15 16">KB5</strain>
    </source>
</reference>
<dbReference type="EMBL" id="LVHG01000079">
    <property type="protein sequence ID" value="OAK58618.1"/>
    <property type="molecule type" value="Genomic_DNA"/>
</dbReference>
<evidence type="ECO:0000256" key="5">
    <source>
        <dbReference type="ARBA" id="ARBA00022448"/>
    </source>
</evidence>
<dbReference type="GO" id="GO:0022857">
    <property type="term" value="F:transmembrane transporter activity"/>
    <property type="evidence" value="ECO:0007669"/>
    <property type="project" value="InterPro"/>
</dbReference>
<evidence type="ECO:0000256" key="2">
    <source>
        <dbReference type="ARBA" id="ARBA00004249"/>
    </source>
</evidence>
<dbReference type="Gene3D" id="3.30.420.270">
    <property type="match status" value="1"/>
</dbReference>
<dbReference type="InterPro" id="IPR003400">
    <property type="entry name" value="ExbD"/>
</dbReference>
<dbReference type="RefSeq" id="WP_081270775.1">
    <property type="nucleotide sequence ID" value="NZ_LVHG01000079.1"/>
</dbReference>
<evidence type="ECO:0000256" key="4">
    <source>
        <dbReference type="ARBA" id="ARBA00011471"/>
    </source>
</evidence>
<keyword evidence="8 12" id="KW-0812">Transmembrane</keyword>
<sequence>MAFGRSSLGSGAAGGGRAMGGGAQRPLSDINVTPLVDVMLVLLVIFIITAPLMASSIKLDLPQTDAGQPNDTPKFVSVSVDASGKVFFNDQAVTDEELADRFGKAAADSKDTEVQLRADQTVPYGKVVALMGIANKAGLSRIGFVTDAPQPATDPTAPAKR</sequence>
<proteinExistence type="inferred from homology"/>
<evidence type="ECO:0000256" key="14">
    <source>
        <dbReference type="SAM" id="Phobius"/>
    </source>
</evidence>
<keyword evidence="5 12" id="KW-0813">Transport</keyword>
<evidence type="ECO:0000256" key="3">
    <source>
        <dbReference type="ARBA" id="ARBA00005811"/>
    </source>
</evidence>
<feature type="compositionally biased region" description="Low complexity" evidence="13">
    <location>
        <begin position="1"/>
        <end position="10"/>
    </location>
</feature>
<dbReference type="GO" id="GO:0005886">
    <property type="term" value="C:plasma membrane"/>
    <property type="evidence" value="ECO:0007669"/>
    <property type="project" value="UniProtKB-SubCell"/>
</dbReference>
<comment type="subunit">
    <text evidence="4">The accessory proteins ExbB and ExbD seem to form a complex with TonB.</text>
</comment>
<evidence type="ECO:0000256" key="12">
    <source>
        <dbReference type="RuleBase" id="RU003879"/>
    </source>
</evidence>
<evidence type="ECO:0000256" key="10">
    <source>
        <dbReference type="ARBA" id="ARBA00022989"/>
    </source>
</evidence>
<dbReference type="AlphaFoldDB" id="A0AA91DIK1"/>
<keyword evidence="11 14" id="KW-0472">Membrane</keyword>
<evidence type="ECO:0000256" key="13">
    <source>
        <dbReference type="SAM" id="MobiDB-lite"/>
    </source>
</evidence>
<evidence type="ECO:0000256" key="1">
    <source>
        <dbReference type="ARBA" id="ARBA00003540"/>
    </source>
</evidence>
<keyword evidence="6" id="KW-1003">Cell membrane</keyword>
<gene>
    <name evidence="15" type="ORF">A3K87_28840</name>
</gene>
<comment type="function">
    <text evidence="1">Involved in the TonB-dependent energy-dependent transport of various receptor-bound substrates.</text>
</comment>
<keyword evidence="9 12" id="KW-0653">Protein transport</keyword>
<evidence type="ECO:0000256" key="11">
    <source>
        <dbReference type="ARBA" id="ARBA00023136"/>
    </source>
</evidence>
<evidence type="ECO:0000256" key="6">
    <source>
        <dbReference type="ARBA" id="ARBA00022475"/>
    </source>
</evidence>
<feature type="region of interest" description="Disordered" evidence="13">
    <location>
        <begin position="1"/>
        <end position="20"/>
    </location>
</feature>
<evidence type="ECO:0000256" key="8">
    <source>
        <dbReference type="ARBA" id="ARBA00022692"/>
    </source>
</evidence>
<dbReference type="GO" id="GO:0015031">
    <property type="term" value="P:protein transport"/>
    <property type="evidence" value="ECO:0007669"/>
    <property type="project" value="UniProtKB-KW"/>
</dbReference>
<evidence type="ECO:0000256" key="7">
    <source>
        <dbReference type="ARBA" id="ARBA00022519"/>
    </source>
</evidence>
<dbReference type="PANTHER" id="PTHR30558:SF12">
    <property type="entry name" value="BIOPOLYMER TRANSPORT PROTEIN EXBD"/>
    <property type="match status" value="1"/>
</dbReference>
<feature type="transmembrane region" description="Helical" evidence="14">
    <location>
        <begin position="35"/>
        <end position="54"/>
    </location>
</feature>
<keyword evidence="7" id="KW-0997">Cell inner membrane</keyword>
<comment type="subcellular location">
    <subcellularLocation>
        <location evidence="2">Cell inner membrane</location>
        <topology evidence="2">Single-pass type II membrane protein</topology>
    </subcellularLocation>
    <subcellularLocation>
        <location evidence="12">Cell membrane</location>
        <topology evidence="12">Single-pass type II membrane protein</topology>
    </subcellularLocation>
</comment>
<evidence type="ECO:0000256" key="9">
    <source>
        <dbReference type="ARBA" id="ARBA00022927"/>
    </source>
</evidence>
<name>A0AA91DIK1_VARPD</name>
<feature type="compositionally biased region" description="Gly residues" evidence="13">
    <location>
        <begin position="11"/>
        <end position="20"/>
    </location>
</feature>
<keyword evidence="10 14" id="KW-1133">Transmembrane helix</keyword>
<dbReference type="Pfam" id="PF02472">
    <property type="entry name" value="ExbD"/>
    <property type="match status" value="1"/>
</dbReference>
<dbReference type="PANTHER" id="PTHR30558">
    <property type="entry name" value="EXBD MEMBRANE COMPONENT OF PMF-DRIVEN MACROMOLECULE IMPORT SYSTEM"/>
    <property type="match status" value="1"/>
</dbReference>